<name>A0A0L8GBW2_OCTBM</name>
<sequence length="72" mass="8335">MQLPCFGFAYMIKWRLLEYTRCLLAIAIMSSPVRDCQNCKHPCPQSPPSHLLPFPIFFLAFLPPPPFFFTSN</sequence>
<dbReference type="AlphaFoldDB" id="A0A0L8GBW2"/>
<protein>
    <submittedName>
        <fullName evidence="1">Uncharacterized protein</fullName>
    </submittedName>
</protein>
<dbReference type="EMBL" id="KQ422629">
    <property type="protein sequence ID" value="KOF74537.1"/>
    <property type="molecule type" value="Genomic_DNA"/>
</dbReference>
<proteinExistence type="predicted"/>
<reference evidence="1" key="1">
    <citation type="submission" date="2015-07" db="EMBL/GenBank/DDBJ databases">
        <title>MeaNS - Measles Nucleotide Surveillance Program.</title>
        <authorList>
            <person name="Tran T."/>
            <person name="Druce J."/>
        </authorList>
    </citation>
    <scope>NUCLEOTIDE SEQUENCE</scope>
    <source>
        <strain evidence="1">UCB-OBI-ISO-001</strain>
        <tissue evidence="1">Gonad</tissue>
    </source>
</reference>
<gene>
    <name evidence="1" type="ORF">OCBIM_22035996mg</name>
</gene>
<evidence type="ECO:0000313" key="1">
    <source>
        <dbReference type="EMBL" id="KOF74537.1"/>
    </source>
</evidence>
<accession>A0A0L8GBW2</accession>
<organism evidence="1">
    <name type="scientific">Octopus bimaculoides</name>
    <name type="common">California two-spotted octopus</name>
    <dbReference type="NCBI Taxonomy" id="37653"/>
    <lineage>
        <taxon>Eukaryota</taxon>
        <taxon>Metazoa</taxon>
        <taxon>Spiralia</taxon>
        <taxon>Lophotrochozoa</taxon>
        <taxon>Mollusca</taxon>
        <taxon>Cephalopoda</taxon>
        <taxon>Coleoidea</taxon>
        <taxon>Octopodiformes</taxon>
        <taxon>Octopoda</taxon>
        <taxon>Incirrata</taxon>
        <taxon>Octopodidae</taxon>
        <taxon>Octopus</taxon>
    </lineage>
</organism>